<dbReference type="RefSeq" id="WP_168140392.1">
    <property type="nucleotide sequence ID" value="NZ_CP038797.1"/>
</dbReference>
<dbReference type="InterPro" id="IPR048020">
    <property type="entry name" value="Transpos_IS3"/>
</dbReference>
<dbReference type="PANTHER" id="PTHR46889">
    <property type="entry name" value="TRANSPOSASE INSF FOR INSERTION SEQUENCE IS3B-RELATED"/>
    <property type="match status" value="1"/>
</dbReference>
<dbReference type="GO" id="GO:0015074">
    <property type="term" value="P:DNA integration"/>
    <property type="evidence" value="ECO:0007669"/>
    <property type="project" value="InterPro"/>
</dbReference>
<dbReference type="GO" id="GO:0003677">
    <property type="term" value="F:DNA binding"/>
    <property type="evidence" value="ECO:0007669"/>
    <property type="project" value="InterPro"/>
</dbReference>
<dbReference type="Pfam" id="PF13333">
    <property type="entry name" value="rve_2"/>
    <property type="match status" value="1"/>
</dbReference>
<dbReference type="AlphaFoldDB" id="A0A6H0RWW0"/>
<geneLocation type="plasmid" evidence="4 5">
    <name>unnamed1</name>
</geneLocation>
<evidence type="ECO:0000256" key="1">
    <source>
        <dbReference type="ARBA" id="ARBA00002286"/>
    </source>
</evidence>
<accession>A0A6H0RWW0</accession>
<dbReference type="Gene3D" id="1.10.10.10">
    <property type="entry name" value="Winged helix-like DNA-binding domain superfamily/Winged helix DNA-binding domain"/>
    <property type="match status" value="1"/>
</dbReference>
<feature type="domain" description="Integrase catalytic" evidence="3">
    <location>
        <begin position="239"/>
        <end position="408"/>
    </location>
</feature>
<dbReference type="Pfam" id="PF01527">
    <property type="entry name" value="HTH_Tnp_1"/>
    <property type="match status" value="1"/>
</dbReference>
<sequence length="418" mass="46598">MAAPRKFDPETRERAVRMYQDRISQTGDSKRGARRYVGEILGINEATLRNWVENRYGSSDSAVVDGAVDSSAELKSLRRENAELRRANEILKTATAFFGSGGGRPPTSVIVDYIDAHRHQFGVDPICTVLTSYGVKIAPSTYYAAKARGPVSDTAWTEAHAANTVHRLFVSNRRLYGVRKMWHAMKHAGHDVGRDQVSRLMGICGISGAVRGRRRTTVTTTGDPGAPRHPDLIARQWGAPRRPDQWWVADFTYTWTLAGFVYTAFCVDVYSRRILGWRVMSTKATPLVHSVLEQAVFTRRRTDFRFTTTGLIHHSDAGSQYTSLVFTDALHDSGIAGSIGSVGDALDNALMESAIGLYKTELINRAQPWTGRAEVERETAAWVHWYNTTRLHSALGYLSPSEYEDRYRHTVASTAEVA</sequence>
<dbReference type="InterPro" id="IPR001584">
    <property type="entry name" value="Integrase_cat-core"/>
</dbReference>
<name>A0A6H0RWW0_9MYCO</name>
<dbReference type="InterPro" id="IPR012337">
    <property type="entry name" value="RNaseH-like_sf"/>
</dbReference>
<keyword evidence="4" id="KW-0614">Plasmid</keyword>
<organism evidence="4 5">
    <name type="scientific">Mycolicibacterium frederiksbergense</name>
    <dbReference type="NCBI Taxonomy" id="117567"/>
    <lineage>
        <taxon>Bacteria</taxon>
        <taxon>Bacillati</taxon>
        <taxon>Actinomycetota</taxon>
        <taxon>Actinomycetes</taxon>
        <taxon>Mycobacteriales</taxon>
        <taxon>Mycobacteriaceae</taxon>
        <taxon>Mycolicibacterium</taxon>
    </lineage>
</organism>
<keyword evidence="5" id="KW-1185">Reference proteome</keyword>
<proteinExistence type="predicted"/>
<dbReference type="InterPro" id="IPR002514">
    <property type="entry name" value="Transposase_8"/>
</dbReference>
<keyword evidence="2" id="KW-0175">Coiled coil</keyword>
<dbReference type="GO" id="GO:0004803">
    <property type="term" value="F:transposase activity"/>
    <property type="evidence" value="ECO:0007669"/>
    <property type="project" value="InterPro"/>
</dbReference>
<protein>
    <submittedName>
        <fullName evidence="4">IS3 family transposase</fullName>
    </submittedName>
</protein>
<dbReference type="InterPro" id="IPR009057">
    <property type="entry name" value="Homeodomain-like_sf"/>
</dbReference>
<reference evidence="4 5" key="1">
    <citation type="submission" date="2019-04" db="EMBL/GenBank/DDBJ databases">
        <title>Draft, Whole-Genome Sequence of the Anthracene-degrading Mycobacterium frederiksbergense LB501T, Isolated from a Polycyclic Aromatic Hydrocarbon (PAH)-Contaminated Soil.</title>
        <authorList>
            <person name="Augelletti F."/>
        </authorList>
    </citation>
    <scope>NUCLEOTIDE SEQUENCE [LARGE SCALE GENOMIC DNA]</scope>
    <source>
        <strain evidence="4 5">LB 501T</strain>
        <plasmid evidence="4 5">unnamed1</plasmid>
    </source>
</reference>
<gene>
    <name evidence="4" type="ORF">EXE63_00750</name>
</gene>
<dbReference type="NCBIfam" id="NF033516">
    <property type="entry name" value="transpos_IS3"/>
    <property type="match status" value="1"/>
</dbReference>
<dbReference type="Pfam" id="PF13276">
    <property type="entry name" value="HTH_21"/>
    <property type="match status" value="1"/>
</dbReference>
<evidence type="ECO:0000313" key="4">
    <source>
        <dbReference type="EMBL" id="QIV79608.1"/>
    </source>
</evidence>
<dbReference type="PROSITE" id="PS50994">
    <property type="entry name" value="INTEGRASE"/>
    <property type="match status" value="1"/>
</dbReference>
<dbReference type="Gene3D" id="3.30.420.10">
    <property type="entry name" value="Ribonuclease H-like superfamily/Ribonuclease H"/>
    <property type="match status" value="1"/>
</dbReference>
<evidence type="ECO:0000256" key="2">
    <source>
        <dbReference type="SAM" id="Coils"/>
    </source>
</evidence>
<dbReference type="EMBL" id="CP038797">
    <property type="protein sequence ID" value="QIV79608.1"/>
    <property type="molecule type" value="Genomic_DNA"/>
</dbReference>
<dbReference type="PANTHER" id="PTHR46889:SF5">
    <property type="entry name" value="INTEGRASE PROTEIN"/>
    <property type="match status" value="1"/>
</dbReference>
<dbReference type="SUPFAM" id="SSF46689">
    <property type="entry name" value="Homeodomain-like"/>
    <property type="match status" value="1"/>
</dbReference>
<dbReference type="SUPFAM" id="SSF53098">
    <property type="entry name" value="Ribonuclease H-like"/>
    <property type="match status" value="1"/>
</dbReference>
<dbReference type="InterPro" id="IPR036388">
    <property type="entry name" value="WH-like_DNA-bd_sf"/>
</dbReference>
<dbReference type="InterPro" id="IPR025948">
    <property type="entry name" value="HTH-like_dom"/>
</dbReference>
<feature type="coiled-coil region" evidence="2">
    <location>
        <begin position="67"/>
        <end position="94"/>
    </location>
</feature>
<evidence type="ECO:0000313" key="5">
    <source>
        <dbReference type="Proteomes" id="UP000501849"/>
    </source>
</evidence>
<dbReference type="Pfam" id="PF00665">
    <property type="entry name" value="rve"/>
    <property type="match status" value="1"/>
</dbReference>
<dbReference type="InterPro" id="IPR036397">
    <property type="entry name" value="RNaseH_sf"/>
</dbReference>
<evidence type="ECO:0000259" key="3">
    <source>
        <dbReference type="PROSITE" id="PS50994"/>
    </source>
</evidence>
<comment type="function">
    <text evidence="1">Involved in the transposition of the insertion sequence.</text>
</comment>
<dbReference type="GO" id="GO:0006313">
    <property type="term" value="P:DNA transposition"/>
    <property type="evidence" value="ECO:0007669"/>
    <property type="project" value="InterPro"/>
</dbReference>
<dbReference type="InterPro" id="IPR050900">
    <property type="entry name" value="Transposase_IS3/IS150/IS904"/>
</dbReference>
<dbReference type="Proteomes" id="UP000501849">
    <property type="component" value="Plasmid unnamed1"/>
</dbReference>
<dbReference type="KEGG" id="mfre:EXE63_00750"/>